<keyword evidence="3" id="KW-0949">S-adenosyl-L-methionine</keyword>
<dbReference type="AlphaFoldDB" id="A0A6J6GUZ8"/>
<organism evidence="5">
    <name type="scientific">freshwater metagenome</name>
    <dbReference type="NCBI Taxonomy" id="449393"/>
    <lineage>
        <taxon>unclassified sequences</taxon>
        <taxon>metagenomes</taxon>
        <taxon>ecological metagenomes</taxon>
    </lineage>
</organism>
<evidence type="ECO:0000256" key="1">
    <source>
        <dbReference type="ARBA" id="ARBA00022603"/>
    </source>
</evidence>
<dbReference type="CDD" id="cd02440">
    <property type="entry name" value="AdoMet_MTases"/>
    <property type="match status" value="1"/>
</dbReference>
<dbReference type="GO" id="GO:0008168">
    <property type="term" value="F:methyltransferase activity"/>
    <property type="evidence" value="ECO:0007669"/>
    <property type="project" value="UniProtKB-KW"/>
</dbReference>
<dbReference type="GO" id="GO:0032259">
    <property type="term" value="P:methylation"/>
    <property type="evidence" value="ECO:0007669"/>
    <property type="project" value="UniProtKB-KW"/>
</dbReference>
<dbReference type="InterPro" id="IPR041698">
    <property type="entry name" value="Methyltransf_25"/>
</dbReference>
<dbReference type="SUPFAM" id="SSF53335">
    <property type="entry name" value="S-adenosyl-L-methionine-dependent methyltransferases"/>
    <property type="match status" value="1"/>
</dbReference>
<dbReference type="PANTHER" id="PTHR43464">
    <property type="entry name" value="METHYLTRANSFERASE"/>
    <property type="match status" value="1"/>
</dbReference>
<evidence type="ECO:0000313" key="5">
    <source>
        <dbReference type="EMBL" id="CAB4600498.1"/>
    </source>
</evidence>
<dbReference type="Pfam" id="PF13649">
    <property type="entry name" value="Methyltransf_25"/>
    <property type="match status" value="1"/>
</dbReference>
<dbReference type="EMBL" id="CAFBRX010000043">
    <property type="protein sequence ID" value="CAB5118911.1"/>
    <property type="molecule type" value="Genomic_DNA"/>
</dbReference>
<dbReference type="InterPro" id="IPR029063">
    <property type="entry name" value="SAM-dependent_MTases_sf"/>
</dbReference>
<sequence>MGIDLGRGKVVGTVSDHWFEPVAQHMGRAYLRYSFAQGTVQEIDFLIDALCLTQGQRVLDVGCGPGRHSHELARRGILVHGIDISQEFIEIAQQDAPVGATFERLDARDLLESTHLGDFDAVICLCQGAFGLMTANGDDELVVAGMAHSLKINGRAAISAFNAYFSVKYHEEAVFDASSGVSHEVTKVRNVHGEEIQVDLWTGCYTPRELRLLMTKHRLDVDSVFSVEPGAYGQNPPSVESAEFLVLATRR</sequence>
<accession>A0A6J6GUZ8</accession>
<evidence type="ECO:0000256" key="3">
    <source>
        <dbReference type="ARBA" id="ARBA00022691"/>
    </source>
</evidence>
<dbReference type="Gene3D" id="3.40.50.150">
    <property type="entry name" value="Vaccinia Virus protein VP39"/>
    <property type="match status" value="1"/>
</dbReference>
<dbReference type="EMBL" id="CAEZZV010000018">
    <property type="protein sequence ID" value="CAB4770636.1"/>
    <property type="molecule type" value="Genomic_DNA"/>
</dbReference>
<gene>
    <name evidence="5" type="ORF">UFOPK1820_00696</name>
    <name evidence="6" type="ORF">UFOPK2921_00238</name>
    <name evidence="7" type="ORF">UFOPK4422_00568</name>
</gene>
<feature type="domain" description="Methyltransferase" evidence="4">
    <location>
        <begin position="58"/>
        <end position="154"/>
    </location>
</feature>
<keyword evidence="1" id="KW-0489">Methyltransferase</keyword>
<evidence type="ECO:0000313" key="6">
    <source>
        <dbReference type="EMBL" id="CAB4770636.1"/>
    </source>
</evidence>
<reference evidence="5" key="1">
    <citation type="submission" date="2020-05" db="EMBL/GenBank/DDBJ databases">
        <authorList>
            <person name="Chiriac C."/>
            <person name="Salcher M."/>
            <person name="Ghai R."/>
            <person name="Kavagutti S V."/>
        </authorList>
    </citation>
    <scope>NUCLEOTIDE SEQUENCE</scope>
</reference>
<evidence type="ECO:0000259" key="4">
    <source>
        <dbReference type="Pfam" id="PF13649"/>
    </source>
</evidence>
<protein>
    <submittedName>
        <fullName evidence="5">Unannotated protein</fullName>
    </submittedName>
</protein>
<proteinExistence type="predicted"/>
<evidence type="ECO:0000256" key="2">
    <source>
        <dbReference type="ARBA" id="ARBA00022679"/>
    </source>
</evidence>
<name>A0A6J6GUZ8_9ZZZZ</name>
<dbReference type="PANTHER" id="PTHR43464:SF19">
    <property type="entry name" value="UBIQUINONE BIOSYNTHESIS O-METHYLTRANSFERASE, MITOCHONDRIAL"/>
    <property type="match status" value="1"/>
</dbReference>
<keyword evidence="2" id="KW-0808">Transferase</keyword>
<dbReference type="EMBL" id="CAEZUK010000095">
    <property type="protein sequence ID" value="CAB4600498.1"/>
    <property type="molecule type" value="Genomic_DNA"/>
</dbReference>
<evidence type="ECO:0000313" key="7">
    <source>
        <dbReference type="EMBL" id="CAB5118911.1"/>
    </source>
</evidence>